<feature type="region of interest" description="Disordered" evidence="2">
    <location>
        <begin position="1486"/>
        <end position="1550"/>
    </location>
</feature>
<feature type="compositionally biased region" description="Basic and acidic residues" evidence="2">
    <location>
        <begin position="195"/>
        <end position="205"/>
    </location>
</feature>
<evidence type="ECO:0000259" key="4">
    <source>
        <dbReference type="Pfam" id="PF08428"/>
    </source>
</evidence>
<proteinExistence type="predicted"/>
<feature type="compositionally biased region" description="Basic and acidic residues" evidence="2">
    <location>
        <begin position="1490"/>
        <end position="1523"/>
    </location>
</feature>
<feature type="compositionally biased region" description="Polar residues" evidence="2">
    <location>
        <begin position="916"/>
        <end position="929"/>
    </location>
</feature>
<feature type="domain" description="Rib" evidence="4">
    <location>
        <begin position="501"/>
        <end position="575"/>
    </location>
</feature>
<accession>A0ABT6QDG2</accession>
<dbReference type="NCBIfam" id="TIGR02331">
    <property type="entry name" value="rib_alpha"/>
    <property type="match status" value="2"/>
</dbReference>
<feature type="region of interest" description="Disordered" evidence="2">
    <location>
        <begin position="173"/>
        <end position="222"/>
    </location>
</feature>
<evidence type="ECO:0000313" key="6">
    <source>
        <dbReference type="EMBL" id="MDI2139508.1"/>
    </source>
</evidence>
<feature type="compositionally biased region" description="Polar residues" evidence="2">
    <location>
        <begin position="206"/>
        <end position="217"/>
    </location>
</feature>
<dbReference type="RefSeq" id="WP_263432406.1">
    <property type="nucleotide sequence ID" value="NZ_JAIRCA020000009.1"/>
</dbReference>
<dbReference type="Proteomes" id="UP001156146">
    <property type="component" value="Unassembled WGS sequence"/>
</dbReference>
<feature type="chain" id="PRO_5045250730" evidence="3">
    <location>
        <begin position="44"/>
        <end position="1550"/>
    </location>
</feature>
<evidence type="ECO:0000313" key="7">
    <source>
        <dbReference type="Proteomes" id="UP001156146"/>
    </source>
</evidence>
<feature type="region of interest" description="Disordered" evidence="2">
    <location>
        <begin position="910"/>
        <end position="941"/>
    </location>
</feature>
<dbReference type="Gene3D" id="2.60.40.4140">
    <property type="match status" value="2"/>
</dbReference>
<feature type="domain" description="Atypical Rib" evidence="5">
    <location>
        <begin position="1416"/>
        <end position="1504"/>
    </location>
</feature>
<evidence type="ECO:0000259" key="5">
    <source>
        <dbReference type="Pfam" id="PF18938"/>
    </source>
</evidence>
<keyword evidence="1 3" id="KW-0732">Signal</keyword>
<dbReference type="Pfam" id="PF08428">
    <property type="entry name" value="Rib"/>
    <property type="match status" value="2"/>
</dbReference>
<feature type="compositionally biased region" description="Pro residues" evidence="2">
    <location>
        <begin position="584"/>
        <end position="597"/>
    </location>
</feature>
<sequence>MYFNRKNAEQKNWRMIKKGKHFLFGCSLVFAVGASLATQVVHANTAETTVANNSTTGDVTPTPNGDGKTYEAPAAVAEIKSEVATTPAVAAKLDGETAKEVKALDKTKLENYIAEIEAKLANGTYERKTEESVAVLKADLEAAKATLANATTQDEITKAYSKLVTTANTKLKNKPVEKKETPAVDATNGQPTVGKKAENTEKKSESNSIENTGSNDSRNGKALDKNNAFRAEVAYSEGTNAAANGHSDTYILNDVNKATSTDDAVNAVSRVTNYKVKYNKDASGKITSLDWLVFYNDHAENLSNTYNTDGGDVYRNFIQIPAEVNMPTSITRAKYNSPIQGKLNPKTKKLERTKPDGSALSSSVTFENPAPATAAGLPLDKKDTFSLASGWESGIYGRSIEKLAGQEDRYFKSAASNSSPRTKELLDNVALNDKRLIVDRSTTGGSGYDGYAWSFRTEVPATTSNEQLKDMKVVFGMMRSATAGANAGFANIATNPIKMWQSDVSTPTAKDQTVKVGQKPDATKSIGNLDTLPKGTTVKYKDAVDTRTPGEKRATAVVTYPDKSTKEVPVKVIVEKEAVAPAKPVTPKPEAPKPSTPAPDAATNKPAAGAATNKPAPGAATNKPAAGAATSAPEIVNDLAGKASTPADVTVKAPAGSTVKLYNTDGVVIGEAVANAQGVATVHPTNSLPAGKITATSTPTGGKESAKSTPITITASPVTVKDGGVTGNDDTRLLVSRSEITVYPGDKIDVDVVAQATALEKFSVEKNPLAIRGVEPTGGYLGASNGATIRQRDAKYSGTVAMDQPAGSTSVIFHAKNRDKPTTIYRELIVNVLETAKKYEPVAGTKLDVANSNNLSEDDKNKVIASVKAANPSLPADSQYSVDEKGNLTITYPDGSKDKIAAAYLVNPAPTDADKNTPTAKPQTVNKGTTPKAEDSIGNIKDLPKGTKVAFKAPVDTATPGEKDATVVVTYPDGSNEEVPVKVTVKAPSSASTTPTAPATPAAPVVAPTVEIPYSNKDTKEVYVYAGEENSFDIKFKDDSGKIASATVRQGGNKAFADVAGEANTINTQYGFKANVINAETPATEKAPAVITYSGTPAATDGLAKDKLEAATKGENPEGMALGWRYATATDKDGAFIENKAVGSSTATDPGAFRVMLKGQTQKYDIATPTEKVTVADPANVTDADLAKIKEKLQLEYSKNNDDANLADKKGKAVSDKDAKIQSVTKDDKGNLVVTYKDGSQDKKPLSEFVTKETTAVAPTVEIPYSNKDTKEVYVYAGEENSFDIKFKDDSGKIASATVRQGGNKAFADVAGEANTINTQYGFKANVINAETPATEKAPAVITYSGTPAATDGLAKDKLEAATKGENPEGMALGWRYATATDKDGAFIENKAVGSSTATDPGAFRVMLKGQTQKYDIATPTEKVTVADPANVTDADLAKIKEKLQLEYSQNNDDANLADKKGQAVADKDAKIQSVTKDDKGNLVVTYKDGSQDKKPLSEFVTKKPTDADKNESPSKPEIKTDLTGKAGTKTPVEVTATPGSKVELFDKDG</sequence>
<evidence type="ECO:0000256" key="2">
    <source>
        <dbReference type="SAM" id="MobiDB-lite"/>
    </source>
</evidence>
<feature type="signal peptide" evidence="3">
    <location>
        <begin position="1"/>
        <end position="43"/>
    </location>
</feature>
<gene>
    <name evidence="6" type="ORF">K4Z77_004950</name>
</gene>
<dbReference type="Gene3D" id="3.10.20.890">
    <property type="match status" value="3"/>
</dbReference>
<dbReference type="InterPro" id="IPR012706">
    <property type="entry name" value="Rib_alpha_Esp_rpt"/>
</dbReference>
<name>A0ABT6QDG2_9STRE</name>
<organism evidence="6 7">
    <name type="scientific">Streptococcus hohhotensis</name>
    <dbReference type="NCBI Taxonomy" id="2866998"/>
    <lineage>
        <taxon>Bacteria</taxon>
        <taxon>Bacillati</taxon>
        <taxon>Bacillota</taxon>
        <taxon>Bacilli</taxon>
        <taxon>Lactobacillales</taxon>
        <taxon>Streptococcaceae</taxon>
        <taxon>Streptococcus</taxon>
        <taxon>Streptococcus mitis group</taxon>
    </lineage>
</organism>
<dbReference type="Pfam" id="PF18938">
    <property type="entry name" value="aRib"/>
    <property type="match status" value="2"/>
</dbReference>
<comment type="caution">
    <text evidence="6">The sequence shown here is derived from an EMBL/GenBank/DDBJ whole genome shotgun (WGS) entry which is preliminary data.</text>
</comment>
<feature type="compositionally biased region" description="Low complexity" evidence="2">
    <location>
        <begin position="598"/>
        <end position="629"/>
    </location>
</feature>
<evidence type="ECO:0000256" key="1">
    <source>
        <dbReference type="ARBA" id="ARBA00022729"/>
    </source>
</evidence>
<evidence type="ECO:0000256" key="3">
    <source>
        <dbReference type="SAM" id="SignalP"/>
    </source>
</evidence>
<feature type="non-terminal residue" evidence="6">
    <location>
        <position position="1550"/>
    </location>
</feature>
<feature type="domain" description="Rib" evidence="4">
    <location>
        <begin position="912"/>
        <end position="986"/>
    </location>
</feature>
<keyword evidence="7" id="KW-1185">Reference proteome</keyword>
<protein>
    <submittedName>
        <fullName evidence="6">Rib/alpha-like domain-containing protein</fullName>
    </submittedName>
</protein>
<feature type="region of interest" description="Disordered" evidence="2">
    <location>
        <begin position="581"/>
        <end position="629"/>
    </location>
</feature>
<dbReference type="InterPro" id="IPR059115">
    <property type="entry name" value="Rib"/>
</dbReference>
<dbReference type="InterPro" id="IPR044024">
    <property type="entry name" value="aRib"/>
</dbReference>
<dbReference type="EMBL" id="JAIRCA020000009">
    <property type="protein sequence ID" value="MDI2139508.1"/>
    <property type="molecule type" value="Genomic_DNA"/>
</dbReference>
<feature type="domain" description="Atypical Rib" evidence="5">
    <location>
        <begin position="841"/>
        <end position="907"/>
    </location>
</feature>
<reference evidence="6" key="1">
    <citation type="submission" date="2023-05" db="EMBL/GenBank/DDBJ databases">
        <title>Streptococcus hohhotensis sp. nov., isolated from the breast milk of healthy women.</title>
        <authorList>
            <person name="Liu W."/>
        </authorList>
    </citation>
    <scope>NUCLEOTIDE SEQUENCE</scope>
    <source>
        <strain evidence="6">IMAU99199</strain>
    </source>
</reference>